<reference evidence="1" key="1">
    <citation type="submission" date="2024-09" db="EMBL/GenBank/DDBJ databases">
        <title>Black Yeasts Isolated from many extreme environments.</title>
        <authorList>
            <person name="Coleine C."/>
            <person name="Stajich J.E."/>
            <person name="Selbmann L."/>
        </authorList>
    </citation>
    <scope>NUCLEOTIDE SEQUENCE</scope>
    <source>
        <strain evidence="1">CCFEE 5737</strain>
    </source>
</reference>
<evidence type="ECO:0000313" key="1">
    <source>
        <dbReference type="EMBL" id="KAK3063247.1"/>
    </source>
</evidence>
<comment type="caution">
    <text evidence="1">The sequence shown here is derived from an EMBL/GenBank/DDBJ whole genome shotgun (WGS) entry which is preliminary data.</text>
</comment>
<accession>A0ACC3D7Y8</accession>
<dbReference type="EMBL" id="JAWDJW010006929">
    <property type="protein sequence ID" value="KAK3063247.1"/>
    <property type="molecule type" value="Genomic_DNA"/>
</dbReference>
<sequence length="129" mass="15147">MPSRKALKDIRNFVKDMKKKKKAPEPRRGRLYVRRMNVRQHIPICHKAPDERCIREFHMTFCEVRLSPDRKSNQKFAVRGPGCAKRPFCEGYNRKVLRIRQPMNGNTAPLAEYDEEAEEAIENESAMDS</sequence>
<organism evidence="1 2">
    <name type="scientific">Coniosporium uncinatum</name>
    <dbReference type="NCBI Taxonomy" id="93489"/>
    <lineage>
        <taxon>Eukaryota</taxon>
        <taxon>Fungi</taxon>
        <taxon>Dikarya</taxon>
        <taxon>Ascomycota</taxon>
        <taxon>Pezizomycotina</taxon>
        <taxon>Dothideomycetes</taxon>
        <taxon>Dothideomycetes incertae sedis</taxon>
        <taxon>Coniosporium</taxon>
    </lineage>
</organism>
<protein>
    <submittedName>
        <fullName evidence="1">Uncharacterized protein</fullName>
    </submittedName>
</protein>
<gene>
    <name evidence="1" type="ORF">LTS18_001910</name>
</gene>
<evidence type="ECO:0000313" key="2">
    <source>
        <dbReference type="Proteomes" id="UP001186974"/>
    </source>
</evidence>
<keyword evidence="2" id="KW-1185">Reference proteome</keyword>
<dbReference type="Proteomes" id="UP001186974">
    <property type="component" value="Unassembled WGS sequence"/>
</dbReference>
<name>A0ACC3D7Y8_9PEZI</name>
<proteinExistence type="predicted"/>